<keyword evidence="2" id="KW-1185">Reference proteome</keyword>
<comment type="caution">
    <text evidence="1">The sequence shown here is derived from an EMBL/GenBank/DDBJ whole genome shotgun (WGS) entry which is preliminary data.</text>
</comment>
<evidence type="ECO:0000313" key="2">
    <source>
        <dbReference type="Proteomes" id="UP001163324"/>
    </source>
</evidence>
<proteinExistence type="predicted"/>
<organism evidence="1 2">
    <name type="scientific">Trichothecium roseum</name>
    <dbReference type="NCBI Taxonomy" id="47278"/>
    <lineage>
        <taxon>Eukaryota</taxon>
        <taxon>Fungi</taxon>
        <taxon>Dikarya</taxon>
        <taxon>Ascomycota</taxon>
        <taxon>Pezizomycotina</taxon>
        <taxon>Sordariomycetes</taxon>
        <taxon>Hypocreomycetidae</taxon>
        <taxon>Hypocreales</taxon>
        <taxon>Hypocreales incertae sedis</taxon>
        <taxon>Trichothecium</taxon>
    </lineage>
</organism>
<protein>
    <submittedName>
        <fullName evidence="1">Uncharacterized protein</fullName>
    </submittedName>
</protein>
<evidence type="ECO:0000313" key="1">
    <source>
        <dbReference type="EMBL" id="KAI9896909.1"/>
    </source>
</evidence>
<name>A0ACC0UTS0_9HYPO</name>
<sequence>MASREDYRPPQADSAATAVRGPAGSGRDDFSMAYQCGDCGSRVILGKDSVIACDHCMGRVLYKERTKRMVQFEAR</sequence>
<dbReference type="EMBL" id="CM047947">
    <property type="protein sequence ID" value="KAI9896909.1"/>
    <property type="molecule type" value="Genomic_DNA"/>
</dbReference>
<accession>A0ACC0UTS0</accession>
<gene>
    <name evidence="1" type="ORF">N3K66_007931</name>
</gene>
<dbReference type="Proteomes" id="UP001163324">
    <property type="component" value="Chromosome 8"/>
</dbReference>
<reference evidence="1" key="1">
    <citation type="submission" date="2022-10" db="EMBL/GenBank/DDBJ databases">
        <title>Complete Genome of Trichothecium roseum strain YXFP-22015, a Plant Pathogen Isolated from Citrus.</title>
        <authorList>
            <person name="Wang Y."/>
            <person name="Zhu L."/>
        </authorList>
    </citation>
    <scope>NUCLEOTIDE SEQUENCE</scope>
    <source>
        <strain evidence="1">YXFP-22015</strain>
    </source>
</reference>